<evidence type="ECO:0000313" key="8">
    <source>
        <dbReference type="EMBL" id="KAK8890231.1"/>
    </source>
</evidence>
<gene>
    <name evidence="8" type="ORF">M9Y10_035003</name>
</gene>
<feature type="signal peptide" evidence="7">
    <location>
        <begin position="1"/>
        <end position="19"/>
    </location>
</feature>
<evidence type="ECO:0000256" key="5">
    <source>
        <dbReference type="ARBA" id="ARBA00023136"/>
    </source>
</evidence>
<feature type="chain" id="PRO_5045519896" description="Autophagy-related protein 27" evidence="7">
    <location>
        <begin position="20"/>
        <end position="590"/>
    </location>
</feature>
<dbReference type="EMBL" id="JAPFFF010000005">
    <property type="protein sequence ID" value="KAK8890231.1"/>
    <property type="molecule type" value="Genomic_DNA"/>
</dbReference>
<dbReference type="PANTHER" id="PTHR15071:SF0">
    <property type="entry name" value="MANNOSE 6-PHOSPHATE RECEPTOR-LIKE PROTEIN 1"/>
    <property type="match status" value="1"/>
</dbReference>
<evidence type="ECO:0000256" key="7">
    <source>
        <dbReference type="SAM" id="SignalP"/>
    </source>
</evidence>
<keyword evidence="9" id="KW-1185">Reference proteome</keyword>
<evidence type="ECO:0000256" key="1">
    <source>
        <dbReference type="ARBA" id="ARBA00004167"/>
    </source>
</evidence>
<evidence type="ECO:0000313" key="9">
    <source>
        <dbReference type="Proteomes" id="UP001470230"/>
    </source>
</evidence>
<keyword evidence="4 6" id="KW-1133">Transmembrane helix</keyword>
<comment type="caution">
    <text evidence="8">The sequence shown here is derived from an EMBL/GenBank/DDBJ whole genome shotgun (WGS) entry which is preliminary data.</text>
</comment>
<comment type="subcellular location">
    <subcellularLocation>
        <location evidence="1">Membrane</location>
        <topology evidence="1">Single-pass membrane protein</topology>
    </subcellularLocation>
</comment>
<dbReference type="Proteomes" id="UP001470230">
    <property type="component" value="Unassembled WGS sequence"/>
</dbReference>
<reference evidence="8 9" key="1">
    <citation type="submission" date="2024-04" db="EMBL/GenBank/DDBJ databases">
        <title>Tritrichomonas musculus Genome.</title>
        <authorList>
            <person name="Alves-Ferreira E."/>
            <person name="Grigg M."/>
            <person name="Lorenzi H."/>
            <person name="Galac M."/>
        </authorList>
    </citation>
    <scope>NUCLEOTIDE SEQUENCE [LARGE SCALE GENOMIC DNA]</scope>
    <source>
        <strain evidence="8 9">EAF2021</strain>
    </source>
</reference>
<evidence type="ECO:0000256" key="4">
    <source>
        <dbReference type="ARBA" id="ARBA00022989"/>
    </source>
</evidence>
<dbReference type="PANTHER" id="PTHR15071">
    <property type="entry name" value="MANNOSE-6-PHOSPHATE RECEPTOR FAMILY MEMBER"/>
    <property type="match status" value="1"/>
</dbReference>
<feature type="transmembrane region" description="Helical" evidence="6">
    <location>
        <begin position="521"/>
        <end position="544"/>
    </location>
</feature>
<proteinExistence type="predicted"/>
<accession>A0ABR2KGH3</accession>
<evidence type="ECO:0000256" key="2">
    <source>
        <dbReference type="ARBA" id="ARBA00022692"/>
    </source>
</evidence>
<evidence type="ECO:0000256" key="3">
    <source>
        <dbReference type="ARBA" id="ARBA00022729"/>
    </source>
</evidence>
<dbReference type="InterPro" id="IPR018939">
    <property type="entry name" value="Autophagy-rel_prot_27"/>
</dbReference>
<protein>
    <recommendedName>
        <fullName evidence="10">Autophagy-related protein 27</fullName>
    </recommendedName>
</protein>
<dbReference type="Pfam" id="PF09451">
    <property type="entry name" value="ATG27"/>
    <property type="match status" value="1"/>
</dbReference>
<organism evidence="8 9">
    <name type="scientific">Tritrichomonas musculus</name>
    <dbReference type="NCBI Taxonomy" id="1915356"/>
    <lineage>
        <taxon>Eukaryota</taxon>
        <taxon>Metamonada</taxon>
        <taxon>Parabasalia</taxon>
        <taxon>Tritrichomonadida</taxon>
        <taxon>Tritrichomonadidae</taxon>
        <taxon>Tritrichomonas</taxon>
    </lineage>
</organism>
<evidence type="ECO:0000256" key="6">
    <source>
        <dbReference type="SAM" id="Phobius"/>
    </source>
</evidence>
<sequence length="590" mass="65808">MLFIFFASALSYNIWRGDCIAILDTYKYDLTNFTSITIHNQTDDFYYYMRLCPDFEQGDTADVFLLQCPKKSGKSCRYVITQNSLDYKPRNSKNFSEGIIYYANSEPFSDDDGKTYKTLDLEYDLICDPTAVSPSERDFTLTIDESNLGLITARARTSAACPTIVPSPSPTPEYQPECDYRDRIDDNITFGIDGNLNTLNDGPFGIKTKLMIDGTEKILYYQPCERMLCPPTYNCTSNGYSSAWLCSSGTTNRVCDSYGVGVEDVDFHPLDSSHLDRGMLLRLEDSATKKAVNFTLQCVDEDSYPEGHIKWPSVATITDNTLIMFGSAAEMCIRPIPTATPPPASVCSYESVVYDNKKIQMNLMDLNYPDGWSADVQVIGDRSHPNSQLKYQPCGNMICPEGVFCDGDEDSQIWLCYDDDGIKTCIGYGLSKNNVSMQLFQPGSLTGGVQANYKGDMKRSANVIFLCDEKLSNFQITLPDSVTMSFRSLSFYVYAKQACPIDAGGGDDDDSGEKNKVTGGAIFLIILSIAIVFYFAIGMIIIYVKEGVIRIPNEAFWKSFGECVVIGAKYIFTCGKKSEVLLQTNYENLK</sequence>
<evidence type="ECO:0008006" key="10">
    <source>
        <dbReference type="Google" id="ProtNLM"/>
    </source>
</evidence>
<keyword evidence="5 6" id="KW-0472">Membrane</keyword>
<name>A0ABR2KGH3_9EUKA</name>
<keyword evidence="2 6" id="KW-0812">Transmembrane</keyword>
<keyword evidence="3 7" id="KW-0732">Signal</keyword>